<evidence type="ECO:0000313" key="2">
    <source>
        <dbReference type="EMBL" id="NHC16094.1"/>
    </source>
</evidence>
<organism evidence="2 3">
    <name type="scientific">Motilibacter deserti</name>
    <dbReference type="NCBI Taxonomy" id="2714956"/>
    <lineage>
        <taxon>Bacteria</taxon>
        <taxon>Bacillati</taxon>
        <taxon>Actinomycetota</taxon>
        <taxon>Actinomycetes</taxon>
        <taxon>Motilibacterales</taxon>
        <taxon>Motilibacteraceae</taxon>
        <taxon>Motilibacter</taxon>
    </lineage>
</organism>
<protein>
    <recommendedName>
        <fullName evidence="4">DUF4282 domain-containing protein</fullName>
    </recommendedName>
</protein>
<keyword evidence="1" id="KW-1133">Transmembrane helix</keyword>
<evidence type="ECO:0000313" key="3">
    <source>
        <dbReference type="Proteomes" id="UP000800981"/>
    </source>
</evidence>
<feature type="transmembrane region" description="Helical" evidence="1">
    <location>
        <begin position="42"/>
        <end position="65"/>
    </location>
</feature>
<reference evidence="2 3" key="1">
    <citation type="submission" date="2020-03" db="EMBL/GenBank/DDBJ databases">
        <title>Two novel Motilibacter sp.</title>
        <authorList>
            <person name="Liu S."/>
        </authorList>
    </citation>
    <scope>NUCLEOTIDE SEQUENCE [LARGE SCALE GENOMIC DNA]</scope>
    <source>
        <strain evidence="2 3">E257</strain>
    </source>
</reference>
<evidence type="ECO:0000256" key="1">
    <source>
        <dbReference type="SAM" id="Phobius"/>
    </source>
</evidence>
<accession>A0ABX0H2S0</accession>
<feature type="transmembrane region" description="Helical" evidence="1">
    <location>
        <begin position="15"/>
        <end position="36"/>
    </location>
</feature>
<sequence length="89" mass="9476">MGDHLRRLSRRAESLLWAVSVLGFLGAGCYALIAVLAFNDDLIAGLVGLLEAAFLALLVGAGKALGDLLIEMSRVQAMLLSEREHAQRG</sequence>
<dbReference type="EMBL" id="JAANNP010000091">
    <property type="protein sequence ID" value="NHC16094.1"/>
    <property type="molecule type" value="Genomic_DNA"/>
</dbReference>
<dbReference type="PROSITE" id="PS51257">
    <property type="entry name" value="PROKAR_LIPOPROTEIN"/>
    <property type="match status" value="1"/>
</dbReference>
<proteinExistence type="predicted"/>
<keyword evidence="3" id="KW-1185">Reference proteome</keyword>
<keyword evidence="1" id="KW-0472">Membrane</keyword>
<gene>
    <name evidence="2" type="ORF">G9H71_20110</name>
</gene>
<dbReference type="Proteomes" id="UP000800981">
    <property type="component" value="Unassembled WGS sequence"/>
</dbReference>
<dbReference type="RefSeq" id="WP_166284567.1">
    <property type="nucleotide sequence ID" value="NZ_JAANNP010000091.1"/>
</dbReference>
<evidence type="ECO:0008006" key="4">
    <source>
        <dbReference type="Google" id="ProtNLM"/>
    </source>
</evidence>
<keyword evidence="1" id="KW-0812">Transmembrane</keyword>
<name>A0ABX0H2S0_9ACTN</name>
<comment type="caution">
    <text evidence="2">The sequence shown here is derived from an EMBL/GenBank/DDBJ whole genome shotgun (WGS) entry which is preliminary data.</text>
</comment>